<keyword evidence="3" id="KW-1185">Reference proteome</keyword>
<proteinExistence type="predicted"/>
<dbReference type="Proteomes" id="UP001064489">
    <property type="component" value="Chromosome 4"/>
</dbReference>
<reference evidence="2" key="2">
    <citation type="submission" date="2023-02" db="EMBL/GenBank/DDBJ databases">
        <authorList>
            <person name="Swenson N.G."/>
            <person name="Wegrzyn J.L."/>
            <person name="Mcevoy S.L."/>
        </authorList>
    </citation>
    <scope>NUCLEOTIDE SEQUENCE</scope>
    <source>
        <strain evidence="2">91603</strain>
        <tissue evidence="2">Leaf</tissue>
    </source>
</reference>
<dbReference type="AlphaFoldDB" id="A0AAD5NWK2"/>
<organism evidence="2 3">
    <name type="scientific">Acer negundo</name>
    <name type="common">Box elder</name>
    <dbReference type="NCBI Taxonomy" id="4023"/>
    <lineage>
        <taxon>Eukaryota</taxon>
        <taxon>Viridiplantae</taxon>
        <taxon>Streptophyta</taxon>
        <taxon>Embryophyta</taxon>
        <taxon>Tracheophyta</taxon>
        <taxon>Spermatophyta</taxon>
        <taxon>Magnoliopsida</taxon>
        <taxon>eudicotyledons</taxon>
        <taxon>Gunneridae</taxon>
        <taxon>Pentapetalae</taxon>
        <taxon>rosids</taxon>
        <taxon>malvids</taxon>
        <taxon>Sapindales</taxon>
        <taxon>Sapindaceae</taxon>
        <taxon>Hippocastanoideae</taxon>
        <taxon>Acereae</taxon>
        <taxon>Acer</taxon>
    </lineage>
</organism>
<protein>
    <submittedName>
        <fullName evidence="2">Uncharacterized protein</fullName>
    </submittedName>
</protein>
<comment type="caution">
    <text evidence="2">The sequence shown here is derived from an EMBL/GenBank/DDBJ whole genome shotgun (WGS) entry which is preliminary data.</text>
</comment>
<evidence type="ECO:0000313" key="2">
    <source>
        <dbReference type="EMBL" id="KAI9182827.1"/>
    </source>
</evidence>
<accession>A0AAD5NWK2</accession>
<reference evidence="2" key="1">
    <citation type="journal article" date="2022" name="Plant J.">
        <title>Strategies of tolerance reflected in two North American maple genomes.</title>
        <authorList>
            <person name="McEvoy S.L."/>
            <person name="Sezen U.U."/>
            <person name="Trouern-Trend A."/>
            <person name="McMahon S.M."/>
            <person name="Schaberg P.G."/>
            <person name="Yang J."/>
            <person name="Wegrzyn J.L."/>
            <person name="Swenson N.G."/>
        </authorList>
    </citation>
    <scope>NUCLEOTIDE SEQUENCE</scope>
    <source>
        <strain evidence="2">91603</strain>
    </source>
</reference>
<feature type="compositionally biased region" description="Basic residues" evidence="1">
    <location>
        <begin position="54"/>
        <end position="68"/>
    </location>
</feature>
<gene>
    <name evidence="2" type="ORF">LWI28_029221</name>
</gene>
<evidence type="ECO:0000256" key="1">
    <source>
        <dbReference type="SAM" id="MobiDB-lite"/>
    </source>
</evidence>
<name>A0AAD5NWK2_ACENE</name>
<evidence type="ECO:0000313" key="3">
    <source>
        <dbReference type="Proteomes" id="UP001064489"/>
    </source>
</evidence>
<feature type="region of interest" description="Disordered" evidence="1">
    <location>
        <begin position="19"/>
        <end position="68"/>
    </location>
</feature>
<sequence>MNFDEGVCKWKAKCSKKMGTCGFDGEGDAGKGNGGVEEEQESESEGGGPDNSHAHRRPFSTKRVHRSS</sequence>
<dbReference type="EMBL" id="JAJSOW010000101">
    <property type="protein sequence ID" value="KAI9182827.1"/>
    <property type="molecule type" value="Genomic_DNA"/>
</dbReference>